<dbReference type="InterPro" id="IPR002048">
    <property type="entry name" value="EF_hand_dom"/>
</dbReference>
<dbReference type="GO" id="GO:0005509">
    <property type="term" value="F:calcium ion binding"/>
    <property type="evidence" value="ECO:0007669"/>
    <property type="project" value="InterPro"/>
</dbReference>
<keyword evidence="12" id="KW-1185">Reference proteome</keyword>
<keyword evidence="4" id="KW-0677">Repeat</keyword>
<dbReference type="InterPro" id="IPR002067">
    <property type="entry name" value="MCP"/>
</dbReference>
<evidence type="ECO:0000256" key="1">
    <source>
        <dbReference type="ARBA" id="ARBA00004448"/>
    </source>
</evidence>
<comment type="subcellular location">
    <subcellularLocation>
        <location evidence="1">Mitochondrion inner membrane</location>
        <topology evidence="1">Multi-pass membrane protein</topology>
    </subcellularLocation>
</comment>
<dbReference type="Proteomes" id="UP001472866">
    <property type="component" value="Chromosome 11"/>
</dbReference>
<dbReference type="InterPro" id="IPR018108">
    <property type="entry name" value="MCP_transmembrane"/>
</dbReference>
<keyword evidence="3 8" id="KW-0812">Transmembrane</keyword>
<feature type="repeat" description="Solcar" evidence="8">
    <location>
        <begin position="309"/>
        <end position="393"/>
    </location>
</feature>
<keyword evidence="7 8" id="KW-0472">Membrane</keyword>
<evidence type="ECO:0000313" key="11">
    <source>
        <dbReference type="EMBL" id="WZN65320.1"/>
    </source>
</evidence>
<dbReference type="GO" id="GO:0005743">
    <property type="term" value="C:mitochondrial inner membrane"/>
    <property type="evidence" value="ECO:0007669"/>
    <property type="project" value="UniProtKB-SubCell"/>
</dbReference>
<evidence type="ECO:0000256" key="5">
    <source>
        <dbReference type="ARBA" id="ARBA00022837"/>
    </source>
</evidence>
<accession>A0AAX4PG48</accession>
<feature type="domain" description="EF-hand" evidence="10">
    <location>
        <begin position="54"/>
        <end position="89"/>
    </location>
</feature>
<sequence length="508" mass="54246">MRVTSVVMRRTMRAGPARRAASAAAVLAVGCAATAGCARARGRRLRFRRGGRSKPRSSVEAIFDDLDRDGSGEIDEEEIREGLKHLGLPSGDDYVSDLLGGGLDVDKSKTVTKAEFVEYVKSKEKEMLKVFNDLDKDGSGTITGDEVVESMRRMGIDASDADGARMVELLDENKDGVVTFEEFKKYTSLLPAAQLRSNAAYCWMGSSVDRVITNPKEPLKQLFVGGAAGAASRFLTAPLQRVRVVLMASKGGQTIPGVIAEVAKKEGVLGFWRGSTPRILKVMPGSAIQFAAFASVKNFFLKRSKTGEITVPQTLLAGGVAGAAACLVVYPFTSLAGQMSVAGGVQGSIFQVSKQIYKTFGIKGFYKGLPGELAADIWGFMLGFGLYDLANGAFYKAFGRKPASLEKGLVGGTTACVSITTSMPLLLATTRMQVQGLPGYPVLYKNVVDCLVKTAQQEGVGGLWKGIVPSYAQIFPCIFISYYVYETLTKELGLGGLAKYSAGAAKKK</sequence>
<feature type="domain" description="EF-hand" evidence="10">
    <location>
        <begin position="158"/>
        <end position="193"/>
    </location>
</feature>
<keyword evidence="2 9" id="KW-0813">Transport</keyword>
<evidence type="ECO:0000256" key="8">
    <source>
        <dbReference type="PROSITE-ProRule" id="PRU00282"/>
    </source>
</evidence>
<keyword evidence="5" id="KW-0106">Calcium</keyword>
<feature type="repeat" description="Solcar" evidence="8">
    <location>
        <begin position="216"/>
        <end position="299"/>
    </location>
</feature>
<dbReference type="PRINTS" id="PR00926">
    <property type="entry name" value="MITOCARRIER"/>
</dbReference>
<proteinExistence type="inferred from homology"/>
<dbReference type="SMART" id="SM00054">
    <property type="entry name" value="EFh"/>
    <property type="match status" value="3"/>
</dbReference>
<name>A0AAX4PG48_9CHLO</name>
<dbReference type="InterPro" id="IPR018247">
    <property type="entry name" value="EF_Hand_1_Ca_BS"/>
</dbReference>
<dbReference type="AlphaFoldDB" id="A0AAX4PG48"/>
<dbReference type="PROSITE" id="PS50222">
    <property type="entry name" value="EF_HAND_2"/>
    <property type="match status" value="3"/>
</dbReference>
<dbReference type="InterPro" id="IPR011992">
    <property type="entry name" value="EF-hand-dom_pair"/>
</dbReference>
<dbReference type="PROSITE" id="PS00018">
    <property type="entry name" value="EF_HAND_1"/>
    <property type="match status" value="3"/>
</dbReference>
<dbReference type="PROSITE" id="PS50920">
    <property type="entry name" value="SOLCAR"/>
    <property type="match status" value="3"/>
</dbReference>
<evidence type="ECO:0000256" key="7">
    <source>
        <dbReference type="ARBA" id="ARBA00023136"/>
    </source>
</evidence>
<reference evidence="11 12" key="1">
    <citation type="submission" date="2024-03" db="EMBL/GenBank/DDBJ databases">
        <title>Complete genome sequence of the green alga Chloropicon roscoffensis RCC1871.</title>
        <authorList>
            <person name="Lemieux C."/>
            <person name="Pombert J.-F."/>
            <person name="Otis C."/>
            <person name="Turmel M."/>
        </authorList>
    </citation>
    <scope>NUCLEOTIDE SEQUENCE [LARGE SCALE GENOMIC DNA]</scope>
    <source>
        <strain evidence="11 12">RCC1871</strain>
    </source>
</reference>
<evidence type="ECO:0000313" key="12">
    <source>
        <dbReference type="Proteomes" id="UP001472866"/>
    </source>
</evidence>
<evidence type="ECO:0000256" key="2">
    <source>
        <dbReference type="ARBA" id="ARBA00022448"/>
    </source>
</evidence>
<keyword evidence="6" id="KW-1133">Transmembrane helix</keyword>
<dbReference type="SUPFAM" id="SSF47473">
    <property type="entry name" value="EF-hand"/>
    <property type="match status" value="1"/>
</dbReference>
<dbReference type="Pfam" id="PF13405">
    <property type="entry name" value="EF-hand_6"/>
    <property type="match status" value="1"/>
</dbReference>
<dbReference type="PROSITE" id="PS51257">
    <property type="entry name" value="PROKAR_LIPOPROTEIN"/>
    <property type="match status" value="1"/>
</dbReference>
<gene>
    <name evidence="11" type="ORF">HKI87_11g68780</name>
</gene>
<dbReference type="EMBL" id="CP151511">
    <property type="protein sequence ID" value="WZN65320.1"/>
    <property type="molecule type" value="Genomic_DNA"/>
</dbReference>
<feature type="repeat" description="Solcar" evidence="8">
    <location>
        <begin position="402"/>
        <end position="491"/>
    </location>
</feature>
<evidence type="ECO:0000256" key="9">
    <source>
        <dbReference type="RuleBase" id="RU000488"/>
    </source>
</evidence>
<evidence type="ECO:0000256" key="4">
    <source>
        <dbReference type="ARBA" id="ARBA00022737"/>
    </source>
</evidence>
<dbReference type="GO" id="GO:0055085">
    <property type="term" value="P:transmembrane transport"/>
    <property type="evidence" value="ECO:0007669"/>
    <property type="project" value="InterPro"/>
</dbReference>
<dbReference type="Pfam" id="PF00153">
    <property type="entry name" value="Mito_carr"/>
    <property type="match status" value="3"/>
</dbReference>
<dbReference type="Pfam" id="PF13499">
    <property type="entry name" value="EF-hand_7"/>
    <property type="match status" value="1"/>
</dbReference>
<evidence type="ECO:0000259" key="10">
    <source>
        <dbReference type="PROSITE" id="PS50222"/>
    </source>
</evidence>
<protein>
    <submittedName>
        <fullName evidence="11">Mitochondrial substrate carrier protein</fullName>
    </submittedName>
</protein>
<dbReference type="InterPro" id="IPR023395">
    <property type="entry name" value="MCP_dom_sf"/>
</dbReference>
<feature type="domain" description="EF-hand" evidence="10">
    <location>
        <begin position="122"/>
        <end position="157"/>
    </location>
</feature>
<dbReference type="PANTHER" id="PTHR24089">
    <property type="entry name" value="SOLUTE CARRIER FAMILY 25"/>
    <property type="match status" value="1"/>
</dbReference>
<dbReference type="Gene3D" id="1.50.40.10">
    <property type="entry name" value="Mitochondrial carrier domain"/>
    <property type="match status" value="1"/>
</dbReference>
<evidence type="ECO:0000256" key="6">
    <source>
        <dbReference type="ARBA" id="ARBA00022989"/>
    </source>
</evidence>
<comment type="similarity">
    <text evidence="9">Belongs to the mitochondrial carrier (TC 2.A.29) family.</text>
</comment>
<dbReference type="SUPFAM" id="SSF103506">
    <property type="entry name" value="Mitochondrial carrier"/>
    <property type="match status" value="1"/>
</dbReference>
<organism evidence="11 12">
    <name type="scientific">Chloropicon roscoffensis</name>
    <dbReference type="NCBI Taxonomy" id="1461544"/>
    <lineage>
        <taxon>Eukaryota</taxon>
        <taxon>Viridiplantae</taxon>
        <taxon>Chlorophyta</taxon>
        <taxon>Chloropicophyceae</taxon>
        <taxon>Chloropicales</taxon>
        <taxon>Chloropicaceae</taxon>
        <taxon>Chloropicon</taxon>
    </lineage>
</organism>
<dbReference type="Gene3D" id="1.10.238.10">
    <property type="entry name" value="EF-hand"/>
    <property type="match status" value="2"/>
</dbReference>
<evidence type="ECO:0000256" key="3">
    <source>
        <dbReference type="ARBA" id="ARBA00022692"/>
    </source>
</evidence>